<evidence type="ECO:0000313" key="1">
    <source>
        <dbReference type="EMBL" id="PIE95276.1"/>
    </source>
</evidence>
<protein>
    <submittedName>
        <fullName evidence="1">Uncharacterized protein</fullName>
    </submittedName>
</protein>
<proteinExistence type="predicted"/>
<keyword evidence="2" id="KW-1185">Reference proteome</keyword>
<reference evidence="1 2" key="1">
    <citation type="submission" date="2017-09" db="EMBL/GenBank/DDBJ databases">
        <title>Biocontrol bacteria screening and application from spent mushroom substrate.</title>
        <authorList>
            <person name="Sun X."/>
        </authorList>
    </citation>
    <scope>NUCLEOTIDE SEQUENCE [LARGE SCALE GENOMIC DNA]</scope>
    <source>
        <strain evidence="1 2">100374</strain>
    </source>
</reference>
<accession>A0A2G6QEJ7</accession>
<comment type="caution">
    <text evidence="1">The sequence shown here is derived from an EMBL/GenBank/DDBJ whole genome shotgun (WGS) entry which is preliminary data.</text>
</comment>
<dbReference type="AlphaFoldDB" id="A0A2G6QEJ7"/>
<organism evidence="1 2">
    <name type="scientific">Bacillus fungorum</name>
    <dbReference type="NCBI Taxonomy" id="2039284"/>
    <lineage>
        <taxon>Bacteria</taxon>
        <taxon>Bacillati</taxon>
        <taxon>Bacillota</taxon>
        <taxon>Bacilli</taxon>
        <taxon>Bacillales</taxon>
        <taxon>Bacillaceae</taxon>
        <taxon>Bacillus</taxon>
    </lineage>
</organism>
<evidence type="ECO:0000313" key="2">
    <source>
        <dbReference type="Proteomes" id="UP000228484"/>
    </source>
</evidence>
<dbReference type="Proteomes" id="UP000228484">
    <property type="component" value="Unassembled WGS sequence"/>
</dbReference>
<gene>
    <name evidence="1" type="ORF">CO726_11375</name>
</gene>
<sequence>MLEGSPGASFLNGMFSLGKDGFVRYQIKSISKFLDLFVNKGGTAMSLVLFWMRGIFYFKEGK</sequence>
<name>A0A2G6QEJ7_9BACI</name>
<dbReference type="EMBL" id="NWUW01000006">
    <property type="protein sequence ID" value="PIE95276.1"/>
    <property type="molecule type" value="Genomic_DNA"/>
</dbReference>